<accession>M6Q2B3</accession>
<name>M6Q2B3_9LEPT</name>
<proteinExistence type="predicted"/>
<evidence type="ECO:0000313" key="2">
    <source>
        <dbReference type="Proteomes" id="UP000012118"/>
    </source>
</evidence>
<keyword evidence="2" id="KW-1185">Reference proteome</keyword>
<dbReference type="AlphaFoldDB" id="M6Q2B3"/>
<comment type="caution">
    <text evidence="1">The sequence shown here is derived from an EMBL/GenBank/DDBJ whole genome shotgun (WGS) entry which is preliminary data.</text>
</comment>
<sequence>MYQEAIRFINDITEEKLITIHASTNDEKRFYANCIEPIEIEKEINIIFLEKEYSKIIIKSCLGHSIGLSIEP</sequence>
<reference evidence="1 2" key="1">
    <citation type="submission" date="2013-01" db="EMBL/GenBank/DDBJ databases">
        <authorList>
            <person name="Harkins D.M."/>
            <person name="Durkin A.S."/>
            <person name="Brinkac L.M."/>
            <person name="Haft D.H."/>
            <person name="Selengut J.D."/>
            <person name="Sanka R."/>
            <person name="DePew J."/>
            <person name="Purushe J."/>
            <person name="Chanthongthip A."/>
            <person name="Lattana O."/>
            <person name="Phetsouvanh R."/>
            <person name="Newton P.N."/>
            <person name="Vinetz J.M."/>
            <person name="Sutton G.G."/>
            <person name="Nierman W.C."/>
            <person name="Fouts D.E."/>
        </authorList>
    </citation>
    <scope>NUCLEOTIDE SEQUENCE [LARGE SCALE GENOMIC DNA]</scope>
    <source>
        <strain evidence="1 2">UI 13098</strain>
    </source>
</reference>
<organism evidence="1 2">
    <name type="scientific">Leptospira weilii str. UI 13098</name>
    <dbReference type="NCBI Taxonomy" id="1088542"/>
    <lineage>
        <taxon>Bacteria</taxon>
        <taxon>Pseudomonadati</taxon>
        <taxon>Spirochaetota</taxon>
        <taxon>Spirochaetia</taxon>
        <taxon>Leptospirales</taxon>
        <taxon>Leptospiraceae</taxon>
        <taxon>Leptospira</taxon>
    </lineage>
</organism>
<protein>
    <submittedName>
        <fullName evidence="1">Uncharacterized protein</fullName>
    </submittedName>
</protein>
<evidence type="ECO:0000313" key="1">
    <source>
        <dbReference type="EMBL" id="EMN89681.1"/>
    </source>
</evidence>
<dbReference type="Proteomes" id="UP000012118">
    <property type="component" value="Unassembled WGS sequence"/>
</dbReference>
<gene>
    <name evidence="1" type="ORF">LEP1GSC108_2692</name>
</gene>
<dbReference type="EMBL" id="AHNU02000049">
    <property type="protein sequence ID" value="EMN89681.1"/>
    <property type="molecule type" value="Genomic_DNA"/>
</dbReference>